<keyword evidence="2" id="KW-1185">Reference proteome</keyword>
<dbReference type="EMBL" id="JWZT01001748">
    <property type="protein sequence ID" value="KII71498.1"/>
    <property type="molecule type" value="Genomic_DNA"/>
</dbReference>
<dbReference type="Proteomes" id="UP000031668">
    <property type="component" value="Unassembled WGS sequence"/>
</dbReference>
<gene>
    <name evidence="1" type="ORF">RF11_04043</name>
</gene>
<protein>
    <submittedName>
        <fullName evidence="1">Uncharacterized protein</fullName>
    </submittedName>
</protein>
<proteinExistence type="predicted"/>
<name>A0A0C2JQ45_THEKT</name>
<sequence>MAIIISNPISEYGPAFMFKLLLHHKNLPLKDVKRSIHILSCPTHDSPKKITKGILNNEFAAIESLFERVINPPESLPLCMQTDSLFNFEERHGYANKKSFEKKSHCSRRHSLISKQNIIEIQESSPKPFLTILSQKSD</sequence>
<dbReference type="AlphaFoldDB" id="A0A0C2JQ45"/>
<comment type="caution">
    <text evidence="1">The sequence shown here is derived from an EMBL/GenBank/DDBJ whole genome shotgun (WGS) entry which is preliminary data.</text>
</comment>
<reference evidence="1 2" key="1">
    <citation type="journal article" date="2014" name="Genome Biol. Evol.">
        <title>The genome of the myxosporean Thelohanellus kitauei shows adaptations to nutrient acquisition within its fish host.</title>
        <authorList>
            <person name="Yang Y."/>
            <person name="Xiong J."/>
            <person name="Zhou Z."/>
            <person name="Huo F."/>
            <person name="Miao W."/>
            <person name="Ran C."/>
            <person name="Liu Y."/>
            <person name="Zhang J."/>
            <person name="Feng J."/>
            <person name="Wang M."/>
            <person name="Wang M."/>
            <person name="Wang L."/>
            <person name="Yao B."/>
        </authorList>
    </citation>
    <scope>NUCLEOTIDE SEQUENCE [LARGE SCALE GENOMIC DNA]</scope>
    <source>
        <strain evidence="1">Wuqing</strain>
    </source>
</reference>
<evidence type="ECO:0000313" key="1">
    <source>
        <dbReference type="EMBL" id="KII71498.1"/>
    </source>
</evidence>
<accession>A0A0C2JQ45</accession>
<organism evidence="1 2">
    <name type="scientific">Thelohanellus kitauei</name>
    <name type="common">Myxosporean</name>
    <dbReference type="NCBI Taxonomy" id="669202"/>
    <lineage>
        <taxon>Eukaryota</taxon>
        <taxon>Metazoa</taxon>
        <taxon>Cnidaria</taxon>
        <taxon>Myxozoa</taxon>
        <taxon>Myxosporea</taxon>
        <taxon>Bivalvulida</taxon>
        <taxon>Platysporina</taxon>
        <taxon>Myxobolidae</taxon>
        <taxon>Thelohanellus</taxon>
    </lineage>
</organism>
<evidence type="ECO:0000313" key="2">
    <source>
        <dbReference type="Proteomes" id="UP000031668"/>
    </source>
</evidence>